<dbReference type="AlphaFoldDB" id="A0A093Y6I6"/>
<accession>A0A093Y6I6</accession>
<dbReference type="PANTHER" id="PTHR33048:SF146">
    <property type="entry name" value="INTEGRAL MEMBRANE PROTEIN"/>
    <property type="match status" value="1"/>
</dbReference>
<gene>
    <name evidence="8" type="ORF">GQ26_0024180</name>
</gene>
<feature type="transmembrane region" description="Helical" evidence="6">
    <location>
        <begin position="219"/>
        <end position="240"/>
    </location>
</feature>
<dbReference type="EMBL" id="JPOX01000002">
    <property type="protein sequence ID" value="KFX53073.1"/>
    <property type="molecule type" value="Genomic_DNA"/>
</dbReference>
<comment type="similarity">
    <text evidence="5">Belongs to the SAT4 family.</text>
</comment>
<evidence type="ECO:0000256" key="2">
    <source>
        <dbReference type="ARBA" id="ARBA00022692"/>
    </source>
</evidence>
<dbReference type="PANTHER" id="PTHR33048">
    <property type="entry name" value="PTH11-LIKE INTEGRAL MEMBRANE PROTEIN (AFU_ORTHOLOGUE AFUA_5G11245)"/>
    <property type="match status" value="1"/>
</dbReference>
<dbReference type="InterPro" id="IPR052337">
    <property type="entry name" value="SAT4-like"/>
</dbReference>
<evidence type="ECO:0000256" key="4">
    <source>
        <dbReference type="ARBA" id="ARBA00023136"/>
    </source>
</evidence>
<feature type="transmembrane region" description="Helical" evidence="6">
    <location>
        <begin position="188"/>
        <end position="207"/>
    </location>
</feature>
<name>A0A093Y6I6_TALMA</name>
<feature type="domain" description="Rhodopsin" evidence="7">
    <location>
        <begin position="38"/>
        <end position="279"/>
    </location>
</feature>
<dbReference type="InterPro" id="IPR049326">
    <property type="entry name" value="Rhodopsin_dom_fungi"/>
</dbReference>
<keyword evidence="2 6" id="KW-0812">Transmembrane</keyword>
<evidence type="ECO:0000256" key="5">
    <source>
        <dbReference type="ARBA" id="ARBA00038359"/>
    </source>
</evidence>
<comment type="caution">
    <text evidence="8">The sequence shown here is derived from an EMBL/GenBank/DDBJ whole genome shotgun (WGS) entry which is preliminary data.</text>
</comment>
<evidence type="ECO:0000313" key="8">
    <source>
        <dbReference type="EMBL" id="KFX53073.1"/>
    </source>
</evidence>
<evidence type="ECO:0000256" key="1">
    <source>
        <dbReference type="ARBA" id="ARBA00004141"/>
    </source>
</evidence>
<keyword evidence="3 6" id="KW-1133">Transmembrane helix</keyword>
<feature type="transmembrane region" description="Helical" evidence="6">
    <location>
        <begin position="252"/>
        <end position="274"/>
    </location>
</feature>
<dbReference type="Pfam" id="PF20684">
    <property type="entry name" value="Fung_rhodopsin"/>
    <property type="match status" value="1"/>
</dbReference>
<protein>
    <recommendedName>
        <fullName evidence="7">Rhodopsin domain-containing protein</fullName>
    </recommendedName>
</protein>
<proteinExistence type="inferred from homology"/>
<dbReference type="GO" id="GO:0016020">
    <property type="term" value="C:membrane"/>
    <property type="evidence" value="ECO:0007669"/>
    <property type="project" value="UniProtKB-SubCell"/>
</dbReference>
<feature type="transmembrane region" description="Helical" evidence="6">
    <location>
        <begin position="108"/>
        <end position="128"/>
    </location>
</feature>
<reference evidence="8" key="1">
    <citation type="journal article" date="2014" name="PLoS Genet.">
        <title>Signature Gene Expression Reveals Novel Clues to the Molecular Mechanisms of Dimorphic Transition in Penicillium marneffei.</title>
        <authorList>
            <person name="Yang E."/>
            <person name="Wang G."/>
            <person name="Cai J."/>
            <person name="Woo P.C."/>
            <person name="Lau S.K."/>
            <person name="Yuen K.-Y."/>
            <person name="Chow W.-N."/>
            <person name="Lin X."/>
        </authorList>
    </citation>
    <scope>NUCLEOTIDE SEQUENCE [LARGE SCALE GENOMIC DNA]</scope>
    <source>
        <strain evidence="8">PM1</strain>
    </source>
</reference>
<evidence type="ECO:0000256" key="3">
    <source>
        <dbReference type="ARBA" id="ARBA00022989"/>
    </source>
</evidence>
<organism evidence="8">
    <name type="scientific">Talaromyces marneffei PM1</name>
    <dbReference type="NCBI Taxonomy" id="1077442"/>
    <lineage>
        <taxon>Eukaryota</taxon>
        <taxon>Fungi</taxon>
        <taxon>Dikarya</taxon>
        <taxon>Ascomycota</taxon>
        <taxon>Pezizomycotina</taxon>
        <taxon>Eurotiomycetes</taxon>
        <taxon>Eurotiomycetidae</taxon>
        <taxon>Eurotiales</taxon>
        <taxon>Trichocomaceae</taxon>
        <taxon>Talaromyces</taxon>
        <taxon>Talaromyces sect. Talaromyces</taxon>
    </lineage>
</organism>
<comment type="subcellular location">
    <subcellularLocation>
        <location evidence="1">Membrane</location>
        <topology evidence="1">Multi-pass membrane protein</topology>
    </subcellularLocation>
</comment>
<keyword evidence="4 6" id="KW-0472">Membrane</keyword>
<feature type="transmembrane region" description="Helical" evidence="6">
    <location>
        <begin position="135"/>
        <end position="160"/>
    </location>
</feature>
<evidence type="ECO:0000256" key="6">
    <source>
        <dbReference type="SAM" id="Phobius"/>
    </source>
</evidence>
<feature type="transmembrane region" description="Helical" evidence="6">
    <location>
        <begin position="20"/>
        <end position="41"/>
    </location>
</feature>
<sequence length="372" mass="41466">MGWVYNASPEVESTSNYPAIIAVCIVLTLLMTLTVSTRIAVRWRQHRTGLDDYIMAVAMVFSIIYATLCIVPLTIHKETRYGLGLPITARPKQNLHTYTRVNFAGRPFYQFGIGLFKLALCVSYLRLLSGTSKKLYRIIIITIAAISTLGHFAWSLVLIFNCNPVSKSWTPSQAGTCLPFGPVNYGMAGFSIACDIITILLPIPMLLDLKVRPAQRAGIIALFSLGLFTTVCSILRMTQIRVIAYGNGNSTLLVLWGTIEFNVGNIITSVPYLAPLFRRWVSDFGYRIGYGSRSHTVRTTENYILKSYGKNSIKSSVNHDPTSTVSKRTVIRTPSEELILGVGDEPGPREIMRTTEYKVVVDEEKKIKDYSN</sequence>
<evidence type="ECO:0000259" key="7">
    <source>
        <dbReference type="Pfam" id="PF20684"/>
    </source>
</evidence>
<feature type="transmembrane region" description="Helical" evidence="6">
    <location>
        <begin position="53"/>
        <end position="75"/>
    </location>
</feature>